<sequence>MHYKTILSVVLAAGMGLWAGMTFTGKPAEQSKAPSEAGSEREPLYWVAPMDASFRRDQPGKSPMGMDLVPVYADSASDNEADVRISPAVEQHLGVSTAPVTRRPLSPSIDAVGFVSFNQQTLTHFHLRASGWISNLSVNAVGDPVTEGQKLFDFYSPDIRNTQQEFLQALASSNRSLIRASRAKLVAQGVPEREIADIEKSRQVKTDIAYYAHGSGVVAELSVANGSFVSVEQNTLSVGPLEDVWVIAEVFEKQAGWLRKGQSVSVSAKAYPGEQWRGEIDYLYSVLNPDNRTTRARIVIANDRQQLQPNMLVQIRIETDSDTDMLTVPDTAVIRTGQGERVVRQLEPGVFRSTVIRTGVRAQGFTQVLEGLNEGDRVVTNAQFLIDSESSVHVELERLSQPANNERGSTAPQNHSHHSMGHGGVSDGASHGAHDMPHEHDHAQHEPAGETNP</sequence>
<feature type="region of interest" description="Disordered" evidence="3">
    <location>
        <begin position="402"/>
        <end position="453"/>
    </location>
</feature>
<dbReference type="Pfam" id="PF25919">
    <property type="entry name" value="BSH_CusB"/>
    <property type="match status" value="1"/>
</dbReference>
<keyword evidence="2" id="KW-0813">Transport</keyword>
<feature type="compositionally biased region" description="Basic and acidic residues" evidence="3">
    <location>
        <begin position="432"/>
        <end position="453"/>
    </location>
</feature>
<feature type="domain" description="Heavy metal binding" evidence="4">
    <location>
        <begin position="45"/>
        <end position="71"/>
    </location>
</feature>
<protein>
    <submittedName>
        <fullName evidence="9">Efflux RND transporter periplasmic adaptor subunit</fullName>
    </submittedName>
</protein>
<feature type="domain" description="CusB-like three alpha-helical bundle" evidence="5">
    <location>
        <begin position="161"/>
        <end position="206"/>
    </location>
</feature>
<dbReference type="Proteomes" id="UP001168380">
    <property type="component" value="Unassembled WGS sequence"/>
</dbReference>
<evidence type="ECO:0000259" key="4">
    <source>
        <dbReference type="Pfam" id="PF19335"/>
    </source>
</evidence>
<name>A0ABT8TDG7_9GAMM</name>
<comment type="similarity">
    <text evidence="1">Belongs to the membrane fusion protein (MFP) (TC 8.A.1) family.</text>
</comment>
<dbReference type="PANTHER" id="PTHR30097">
    <property type="entry name" value="CATION EFFLUX SYSTEM PROTEIN CUSB"/>
    <property type="match status" value="1"/>
</dbReference>
<evidence type="ECO:0000259" key="8">
    <source>
        <dbReference type="Pfam" id="PF25975"/>
    </source>
</evidence>
<keyword evidence="10" id="KW-1185">Reference proteome</keyword>
<dbReference type="InterPro" id="IPR058649">
    <property type="entry name" value="CzcB_C"/>
</dbReference>
<evidence type="ECO:0000256" key="3">
    <source>
        <dbReference type="SAM" id="MobiDB-lite"/>
    </source>
</evidence>
<reference evidence="9" key="1">
    <citation type="submission" date="2023-07" db="EMBL/GenBank/DDBJ databases">
        <title>Gilvimarinus algae sp. nov., isolated from the surface of Kelp.</title>
        <authorList>
            <person name="Sun Y.Y."/>
            <person name="Gong Y."/>
            <person name="Du Z.J."/>
        </authorList>
    </citation>
    <scope>NUCLEOTIDE SEQUENCE</scope>
    <source>
        <strain evidence="9">SDUM040014</strain>
    </source>
</reference>
<feature type="domain" description="CusB-like barrel-sandwich hybrid" evidence="6">
    <location>
        <begin position="125"/>
        <end position="234"/>
    </location>
</feature>
<dbReference type="InterPro" id="IPR051909">
    <property type="entry name" value="MFP_Cation_Efflux"/>
</dbReference>
<dbReference type="Pfam" id="PF25954">
    <property type="entry name" value="Beta-barrel_RND_2"/>
    <property type="match status" value="1"/>
</dbReference>
<feature type="compositionally biased region" description="Polar residues" evidence="3">
    <location>
        <begin position="402"/>
        <end position="414"/>
    </location>
</feature>
<proteinExistence type="inferred from homology"/>
<dbReference type="EMBL" id="JAULRT010000047">
    <property type="protein sequence ID" value="MDO3381966.1"/>
    <property type="molecule type" value="Genomic_DNA"/>
</dbReference>
<dbReference type="Pfam" id="PF25975">
    <property type="entry name" value="CzcB_C"/>
    <property type="match status" value="1"/>
</dbReference>
<dbReference type="Gene3D" id="6.10.140.730">
    <property type="match status" value="1"/>
</dbReference>
<feature type="domain" description="CzcB-like C-terminal circularly permuted SH3-like" evidence="8">
    <location>
        <begin position="327"/>
        <end position="386"/>
    </location>
</feature>
<dbReference type="RefSeq" id="WP_302712119.1">
    <property type="nucleotide sequence ID" value="NZ_JAULRT010000047.1"/>
</dbReference>
<dbReference type="InterPro" id="IPR045800">
    <property type="entry name" value="HMBD"/>
</dbReference>
<dbReference type="Pfam" id="PF25869">
    <property type="entry name" value="3HB_CusB"/>
    <property type="match status" value="1"/>
</dbReference>
<dbReference type="Pfam" id="PF19335">
    <property type="entry name" value="HMBD"/>
    <property type="match status" value="1"/>
</dbReference>
<evidence type="ECO:0000256" key="1">
    <source>
        <dbReference type="ARBA" id="ARBA00009477"/>
    </source>
</evidence>
<dbReference type="InterPro" id="IPR006143">
    <property type="entry name" value="RND_pump_MFP"/>
</dbReference>
<evidence type="ECO:0000259" key="7">
    <source>
        <dbReference type="Pfam" id="PF25954"/>
    </source>
</evidence>
<gene>
    <name evidence="9" type="ORF">QWI16_07235</name>
</gene>
<dbReference type="Gene3D" id="2.40.30.170">
    <property type="match status" value="1"/>
</dbReference>
<evidence type="ECO:0000259" key="5">
    <source>
        <dbReference type="Pfam" id="PF25869"/>
    </source>
</evidence>
<accession>A0ABT8TDG7</accession>
<evidence type="ECO:0000256" key="2">
    <source>
        <dbReference type="ARBA" id="ARBA00022448"/>
    </source>
</evidence>
<dbReference type="SUPFAM" id="SSF111369">
    <property type="entry name" value="HlyD-like secretion proteins"/>
    <property type="match status" value="1"/>
</dbReference>
<feature type="domain" description="CusB-like beta-barrel" evidence="7">
    <location>
        <begin position="244"/>
        <end position="319"/>
    </location>
</feature>
<dbReference type="InterPro" id="IPR058791">
    <property type="entry name" value="3HB_CusB"/>
</dbReference>
<organism evidence="9 10">
    <name type="scientific">Gilvimarinus algae</name>
    <dbReference type="NCBI Taxonomy" id="3058037"/>
    <lineage>
        <taxon>Bacteria</taxon>
        <taxon>Pseudomonadati</taxon>
        <taxon>Pseudomonadota</taxon>
        <taxon>Gammaproteobacteria</taxon>
        <taxon>Cellvibrionales</taxon>
        <taxon>Cellvibrionaceae</taxon>
        <taxon>Gilvimarinus</taxon>
    </lineage>
</organism>
<evidence type="ECO:0000313" key="9">
    <source>
        <dbReference type="EMBL" id="MDO3381966.1"/>
    </source>
</evidence>
<evidence type="ECO:0000259" key="6">
    <source>
        <dbReference type="Pfam" id="PF25919"/>
    </source>
</evidence>
<dbReference type="Gene3D" id="2.40.420.20">
    <property type="match status" value="1"/>
</dbReference>
<evidence type="ECO:0000313" key="10">
    <source>
        <dbReference type="Proteomes" id="UP001168380"/>
    </source>
</evidence>
<dbReference type="InterPro" id="IPR058790">
    <property type="entry name" value="BSH_CusB"/>
</dbReference>
<dbReference type="NCBIfam" id="TIGR01730">
    <property type="entry name" value="RND_mfp"/>
    <property type="match status" value="1"/>
</dbReference>
<dbReference type="InterPro" id="IPR058792">
    <property type="entry name" value="Beta-barrel_RND_2"/>
</dbReference>
<dbReference type="PANTHER" id="PTHR30097:SF15">
    <property type="entry name" value="CATION EFFLUX SYSTEM PROTEIN CUSB"/>
    <property type="match status" value="1"/>
</dbReference>
<comment type="caution">
    <text evidence="9">The sequence shown here is derived from an EMBL/GenBank/DDBJ whole genome shotgun (WGS) entry which is preliminary data.</text>
</comment>